<name>A0A1G8ZGL3_9EURY</name>
<evidence type="ECO:0000313" key="3">
    <source>
        <dbReference type="EMBL" id="SDK14177.1"/>
    </source>
</evidence>
<evidence type="ECO:0000256" key="1">
    <source>
        <dbReference type="SAM" id="Coils"/>
    </source>
</evidence>
<organism evidence="3 4">
    <name type="scientific">Halovenus aranensis</name>
    <dbReference type="NCBI Taxonomy" id="890420"/>
    <lineage>
        <taxon>Archaea</taxon>
        <taxon>Methanobacteriati</taxon>
        <taxon>Methanobacteriota</taxon>
        <taxon>Stenosarchaea group</taxon>
        <taxon>Halobacteria</taxon>
        <taxon>Halobacteriales</taxon>
        <taxon>Haloarculaceae</taxon>
        <taxon>Halovenus</taxon>
    </lineage>
</organism>
<feature type="region of interest" description="Disordered" evidence="2">
    <location>
        <begin position="96"/>
        <end position="115"/>
    </location>
</feature>
<feature type="coiled-coil region" evidence="1">
    <location>
        <begin position="54"/>
        <end position="81"/>
    </location>
</feature>
<proteinExistence type="predicted"/>
<reference evidence="3 4" key="1">
    <citation type="submission" date="2016-10" db="EMBL/GenBank/DDBJ databases">
        <authorList>
            <person name="de Groot N.N."/>
        </authorList>
    </citation>
    <scope>NUCLEOTIDE SEQUENCE [LARGE SCALE GENOMIC DNA]</scope>
    <source>
        <strain evidence="3 4">IBRC-M10015</strain>
    </source>
</reference>
<dbReference type="EMBL" id="FNFC01000023">
    <property type="protein sequence ID" value="SDK14177.1"/>
    <property type="molecule type" value="Genomic_DNA"/>
</dbReference>
<keyword evidence="4" id="KW-1185">Reference proteome</keyword>
<gene>
    <name evidence="3" type="ORF">SAMN05216226_12316</name>
</gene>
<dbReference type="AlphaFoldDB" id="A0A1G8ZGL3"/>
<sequence>MLPSKTAVPTKIMTEIPDAPDEFESEEELKQCIYRLHNHLNNLEEKPEESKTSKREMKKELNQIEDKITASTDELEEIHTALEGVIKSLESIELHGKPNTDELQENLRNPNFGGN</sequence>
<keyword evidence="1" id="KW-0175">Coiled coil</keyword>
<dbReference type="Proteomes" id="UP000198856">
    <property type="component" value="Unassembled WGS sequence"/>
</dbReference>
<accession>A0A1G8ZGL3</accession>
<evidence type="ECO:0000256" key="2">
    <source>
        <dbReference type="SAM" id="MobiDB-lite"/>
    </source>
</evidence>
<evidence type="ECO:0000313" key="4">
    <source>
        <dbReference type="Proteomes" id="UP000198856"/>
    </source>
</evidence>
<protein>
    <submittedName>
        <fullName evidence="3">Uncharacterized protein</fullName>
    </submittedName>
</protein>